<comment type="caution">
    <text evidence="2">The sequence shown here is derived from an EMBL/GenBank/DDBJ whole genome shotgun (WGS) entry which is preliminary data.</text>
</comment>
<evidence type="ECO:0000313" key="2">
    <source>
        <dbReference type="EMBL" id="KAG5607151.1"/>
    </source>
</evidence>
<gene>
    <name evidence="2" type="ORF">H5410_028643</name>
</gene>
<keyword evidence="3" id="KW-1185">Reference proteome</keyword>
<evidence type="ECO:0000313" key="3">
    <source>
        <dbReference type="Proteomes" id="UP000824120"/>
    </source>
</evidence>
<dbReference type="EMBL" id="JACXVP010000005">
    <property type="protein sequence ID" value="KAG5607151.1"/>
    <property type="molecule type" value="Genomic_DNA"/>
</dbReference>
<proteinExistence type="predicted"/>
<accession>A0A9J5Z5H9</accession>
<dbReference type="AlphaFoldDB" id="A0A9J5Z5H9"/>
<evidence type="ECO:0000256" key="1">
    <source>
        <dbReference type="SAM" id="MobiDB-lite"/>
    </source>
</evidence>
<feature type="region of interest" description="Disordered" evidence="1">
    <location>
        <begin position="77"/>
        <end position="96"/>
    </location>
</feature>
<protein>
    <submittedName>
        <fullName evidence="2">Uncharacterized protein</fullName>
    </submittedName>
</protein>
<name>A0A9J5Z5H9_SOLCO</name>
<organism evidence="2 3">
    <name type="scientific">Solanum commersonii</name>
    <name type="common">Commerson's wild potato</name>
    <name type="synonym">Commerson's nightshade</name>
    <dbReference type="NCBI Taxonomy" id="4109"/>
    <lineage>
        <taxon>Eukaryota</taxon>
        <taxon>Viridiplantae</taxon>
        <taxon>Streptophyta</taxon>
        <taxon>Embryophyta</taxon>
        <taxon>Tracheophyta</taxon>
        <taxon>Spermatophyta</taxon>
        <taxon>Magnoliopsida</taxon>
        <taxon>eudicotyledons</taxon>
        <taxon>Gunneridae</taxon>
        <taxon>Pentapetalae</taxon>
        <taxon>asterids</taxon>
        <taxon>lamiids</taxon>
        <taxon>Solanales</taxon>
        <taxon>Solanaceae</taxon>
        <taxon>Solanoideae</taxon>
        <taxon>Solaneae</taxon>
        <taxon>Solanum</taxon>
    </lineage>
</organism>
<reference evidence="2 3" key="1">
    <citation type="submission" date="2020-09" db="EMBL/GenBank/DDBJ databases">
        <title>De no assembly of potato wild relative species, Solanum commersonii.</title>
        <authorList>
            <person name="Cho K."/>
        </authorList>
    </citation>
    <scope>NUCLEOTIDE SEQUENCE [LARGE SCALE GENOMIC DNA]</scope>
    <source>
        <strain evidence="2">LZ3.2</strain>
        <tissue evidence="2">Leaf</tissue>
    </source>
</reference>
<dbReference type="Proteomes" id="UP000824120">
    <property type="component" value="Chromosome 5"/>
</dbReference>
<sequence>MGHHQNKWKKLIEMVEYVHHHAGKNLLARGNHFVPNPTYPMYSSERLKPKKNQVPHIQNRHKTKKWACSHDPILPISRPKSEPNSFNTKPKSFPTHNPAHSFFTPTIHSTYPISNKTIHNVQQQQTDLLHDLLPSRKREANIIGLNFKPGSSSVEE</sequence>